<dbReference type="InterPro" id="IPR008256">
    <property type="entry name" value="Peptidase_S1B"/>
</dbReference>
<protein>
    <recommendedName>
        <fullName evidence="6">Serine protease</fullName>
        <ecNumber evidence="6">3.4.21.-</ecNumber>
    </recommendedName>
</protein>
<sequence>MVWKKKIAQLNDVLSDLVPFKESIPRFVLATGLKLQHINTSGSAADVWSYVISEAIKHEKLNELVKAVLMDYPDNPFLNSALSDKEIGYSLSPEVKIDEWQDVDPSTLEVLTMGQRTLLPVNFLAKGVIKSKSVAKVEIKIASNRFNVGTGFLFKIENFDELFFITNYHVISNREDIHKAKIIFDFELDIFGNSLPSKSFAIDETGPWYGSEINEFDATIFKLKDEENQLSNYGYIELKEVDISKNDFVNIIQHPGGEFKQISIYHNIVTNTNDRIVQYLTDTLKGSSGSPVFNSDWDVIALHHSGGGSRPGEPALPAGFKSRNEGIYINRIVDFVKNKHIEKRNE</sequence>
<evidence type="ECO:0000256" key="3">
    <source>
        <dbReference type="ARBA" id="ARBA00022729"/>
    </source>
</evidence>
<dbReference type="PRINTS" id="PR00839">
    <property type="entry name" value="V8PROTEASE"/>
</dbReference>
<dbReference type="InterPro" id="IPR045430">
    <property type="entry name" value="EAD1"/>
</dbReference>
<dbReference type="InterPro" id="IPR009003">
    <property type="entry name" value="Peptidase_S1_PA"/>
</dbReference>
<evidence type="ECO:0000313" key="8">
    <source>
        <dbReference type="EMBL" id="CAA9200826.1"/>
    </source>
</evidence>
<dbReference type="PANTHER" id="PTHR36234">
    <property type="entry name" value="LYSYL ENDOPEPTIDASE"/>
    <property type="match status" value="1"/>
</dbReference>
<comment type="similarity">
    <text evidence="1 6">Belongs to the peptidase S1B family.</text>
</comment>
<name>A0ABM8KM11_9FLAO</name>
<dbReference type="EC" id="3.4.21.-" evidence="6"/>
<dbReference type="PANTHER" id="PTHR36234:SF5">
    <property type="entry name" value="LYSYL ENDOPEPTIDASE"/>
    <property type="match status" value="1"/>
</dbReference>
<evidence type="ECO:0000256" key="6">
    <source>
        <dbReference type="RuleBase" id="RU004296"/>
    </source>
</evidence>
<keyword evidence="2 6" id="KW-0645">Protease</keyword>
<accession>A0ABM8KM11</accession>
<dbReference type="Gene3D" id="2.40.10.10">
    <property type="entry name" value="Trypsin-like serine proteases"/>
    <property type="match status" value="2"/>
</dbReference>
<evidence type="ECO:0000256" key="2">
    <source>
        <dbReference type="ARBA" id="ARBA00022670"/>
    </source>
</evidence>
<gene>
    <name evidence="8" type="ORF">FLACOL7796_03451</name>
</gene>
<dbReference type="SUPFAM" id="SSF50494">
    <property type="entry name" value="Trypsin-like serine proteases"/>
    <property type="match status" value="1"/>
</dbReference>
<comment type="caution">
    <text evidence="8">The sequence shown here is derived from an EMBL/GenBank/DDBJ whole genome shotgun (WGS) entry which is preliminary data.</text>
</comment>
<evidence type="ECO:0000256" key="4">
    <source>
        <dbReference type="ARBA" id="ARBA00022801"/>
    </source>
</evidence>
<organism evidence="8 9">
    <name type="scientific">Flavobacterium collinsii</name>
    <dbReference type="NCBI Taxonomy" id="1114861"/>
    <lineage>
        <taxon>Bacteria</taxon>
        <taxon>Pseudomonadati</taxon>
        <taxon>Bacteroidota</taxon>
        <taxon>Flavobacteriia</taxon>
        <taxon>Flavobacteriales</taxon>
        <taxon>Flavobacteriaceae</taxon>
        <taxon>Flavobacterium</taxon>
    </lineage>
</organism>
<keyword evidence="3" id="KW-0732">Signal</keyword>
<dbReference type="EMBL" id="CADCST010000107">
    <property type="protein sequence ID" value="CAA9200826.1"/>
    <property type="molecule type" value="Genomic_DNA"/>
</dbReference>
<evidence type="ECO:0000256" key="1">
    <source>
        <dbReference type="ARBA" id="ARBA00008764"/>
    </source>
</evidence>
<dbReference type="InterPro" id="IPR043504">
    <property type="entry name" value="Peptidase_S1_PA_chymotrypsin"/>
</dbReference>
<proteinExistence type="inferred from homology"/>
<keyword evidence="9" id="KW-1185">Reference proteome</keyword>
<dbReference type="Proteomes" id="UP000474567">
    <property type="component" value="Unassembled WGS sequence"/>
</dbReference>
<dbReference type="Pfam" id="PF19955">
    <property type="entry name" value="EAD1"/>
    <property type="match status" value="1"/>
</dbReference>
<dbReference type="Pfam" id="PF13365">
    <property type="entry name" value="Trypsin_2"/>
    <property type="match status" value="1"/>
</dbReference>
<reference evidence="8 9" key="1">
    <citation type="submission" date="2020-02" db="EMBL/GenBank/DDBJ databases">
        <authorList>
            <person name="Criscuolo A."/>
        </authorList>
    </citation>
    <scope>NUCLEOTIDE SEQUENCE [LARGE SCALE GENOMIC DNA]</scope>
    <source>
        <strain evidence="8">CECT7796</strain>
    </source>
</reference>
<keyword evidence="5 6" id="KW-0720">Serine protease</keyword>
<evidence type="ECO:0000313" key="9">
    <source>
        <dbReference type="Proteomes" id="UP000474567"/>
    </source>
</evidence>
<feature type="domain" description="Effector-associated" evidence="7">
    <location>
        <begin position="6"/>
        <end position="79"/>
    </location>
</feature>
<keyword evidence="4 6" id="KW-0378">Hydrolase</keyword>
<evidence type="ECO:0000256" key="5">
    <source>
        <dbReference type="ARBA" id="ARBA00022825"/>
    </source>
</evidence>
<dbReference type="RefSeq" id="WP_173967323.1">
    <property type="nucleotide sequence ID" value="NZ_CADCST010000107.1"/>
</dbReference>
<evidence type="ECO:0000259" key="7">
    <source>
        <dbReference type="Pfam" id="PF19955"/>
    </source>
</evidence>